<dbReference type="AlphaFoldDB" id="A0A917C9L5"/>
<reference evidence="4" key="1">
    <citation type="journal article" date="2014" name="Int. J. Syst. Evol. Microbiol.">
        <title>Complete genome sequence of Corynebacterium casei LMG S-19264T (=DSM 44701T), isolated from a smear-ripened cheese.</title>
        <authorList>
            <consortium name="US DOE Joint Genome Institute (JGI-PGF)"/>
            <person name="Walter F."/>
            <person name="Albersmeier A."/>
            <person name="Kalinowski J."/>
            <person name="Ruckert C."/>
        </authorList>
    </citation>
    <scope>NUCLEOTIDE SEQUENCE</scope>
    <source>
        <strain evidence="4">CCM 7897</strain>
    </source>
</reference>
<dbReference type="PANTHER" id="PTHR12169">
    <property type="entry name" value="ATPASE N2B"/>
    <property type="match status" value="1"/>
</dbReference>
<feature type="compositionally biased region" description="Basic and acidic residues" evidence="3">
    <location>
        <begin position="373"/>
        <end position="383"/>
    </location>
</feature>
<dbReference type="GO" id="GO:0005524">
    <property type="term" value="F:ATP binding"/>
    <property type="evidence" value="ECO:0007669"/>
    <property type="project" value="UniProtKB-KW"/>
</dbReference>
<dbReference type="GO" id="GO:0005737">
    <property type="term" value="C:cytoplasm"/>
    <property type="evidence" value="ECO:0007669"/>
    <property type="project" value="TreeGrafter"/>
</dbReference>
<sequence>MGIESGSRVIARYNAMLAKGEIREDAAQAKVVAALARLELALKDKALAKKSSALGWLFGRRPAAPPPRGLYIYGRVGRGKTMLMDLFLEGLGTLSKRRAHFHEFMADVHERIHAEREGQKRGERRTGDPIVPVANALAAEARILCFDEFHVTDIADAMILGRLFQRLFDDGVVLVATSNVEPKNLYAGGLNRALFLPFIDMITQKTEVMALDANTDYRMEKLDGIKVWHNPLNAETAAAVDDAWRKLAGPDGGAPTELHMKGRMLAVPLAGGGAARFAFADLCEKPLGASDYLRLARTFHTLVVTDIPALNPEVRNEAKRFITLIDALYDNNVKLVASAATDVDHLYTGADGTEAFEFARTVSRLHEMRSEDYLAHPHGRGDSDASGEATGLVET</sequence>
<evidence type="ECO:0000256" key="2">
    <source>
        <dbReference type="ARBA" id="ARBA00022840"/>
    </source>
</evidence>
<dbReference type="EMBL" id="BMCT01000007">
    <property type="protein sequence ID" value="GGF79366.1"/>
    <property type="molecule type" value="Genomic_DNA"/>
</dbReference>
<organism evidence="4 5">
    <name type="scientific">Azorhizobium oxalatiphilum</name>
    <dbReference type="NCBI Taxonomy" id="980631"/>
    <lineage>
        <taxon>Bacteria</taxon>
        <taxon>Pseudomonadati</taxon>
        <taxon>Pseudomonadota</taxon>
        <taxon>Alphaproteobacteria</taxon>
        <taxon>Hyphomicrobiales</taxon>
        <taxon>Xanthobacteraceae</taxon>
        <taxon>Azorhizobium</taxon>
    </lineage>
</organism>
<evidence type="ECO:0000313" key="4">
    <source>
        <dbReference type="EMBL" id="GGF79366.1"/>
    </source>
</evidence>
<proteinExistence type="predicted"/>
<feature type="region of interest" description="Disordered" evidence="3">
    <location>
        <begin position="373"/>
        <end position="395"/>
    </location>
</feature>
<keyword evidence="1" id="KW-0547">Nucleotide-binding</keyword>
<keyword evidence="2" id="KW-0067">ATP-binding</keyword>
<dbReference type="CDD" id="cd00267">
    <property type="entry name" value="ABC_ATPase"/>
    <property type="match status" value="1"/>
</dbReference>
<evidence type="ECO:0000256" key="3">
    <source>
        <dbReference type="SAM" id="MobiDB-lite"/>
    </source>
</evidence>
<dbReference type="Pfam" id="PF03969">
    <property type="entry name" value="AFG1_ATPase"/>
    <property type="match status" value="1"/>
</dbReference>
<dbReference type="GO" id="GO:0016887">
    <property type="term" value="F:ATP hydrolysis activity"/>
    <property type="evidence" value="ECO:0007669"/>
    <property type="project" value="InterPro"/>
</dbReference>
<dbReference type="RefSeq" id="WP_188582636.1">
    <property type="nucleotide sequence ID" value="NZ_BMCT01000007.1"/>
</dbReference>
<gene>
    <name evidence="4" type="ORF">GCM10007301_44270</name>
</gene>
<dbReference type="InterPro" id="IPR027417">
    <property type="entry name" value="P-loop_NTPase"/>
</dbReference>
<protein>
    <submittedName>
        <fullName evidence="4">Cell division protein ZapE</fullName>
    </submittedName>
</protein>
<dbReference type="Proteomes" id="UP000606044">
    <property type="component" value="Unassembled WGS sequence"/>
</dbReference>
<dbReference type="Gene3D" id="3.40.50.300">
    <property type="entry name" value="P-loop containing nucleotide triphosphate hydrolases"/>
    <property type="match status" value="1"/>
</dbReference>
<keyword evidence="4" id="KW-0131">Cell cycle</keyword>
<dbReference type="PANTHER" id="PTHR12169:SF6">
    <property type="entry name" value="AFG1-LIKE ATPASE"/>
    <property type="match status" value="1"/>
</dbReference>
<dbReference type="GO" id="GO:0051301">
    <property type="term" value="P:cell division"/>
    <property type="evidence" value="ECO:0007669"/>
    <property type="project" value="UniProtKB-KW"/>
</dbReference>
<dbReference type="InterPro" id="IPR005654">
    <property type="entry name" value="ATPase_AFG1-like"/>
</dbReference>
<keyword evidence="5" id="KW-1185">Reference proteome</keyword>
<name>A0A917C9L5_9HYPH</name>
<dbReference type="SUPFAM" id="SSF52540">
    <property type="entry name" value="P-loop containing nucleoside triphosphate hydrolases"/>
    <property type="match status" value="1"/>
</dbReference>
<evidence type="ECO:0000313" key="5">
    <source>
        <dbReference type="Proteomes" id="UP000606044"/>
    </source>
</evidence>
<comment type="caution">
    <text evidence="4">The sequence shown here is derived from an EMBL/GenBank/DDBJ whole genome shotgun (WGS) entry which is preliminary data.</text>
</comment>
<dbReference type="NCBIfam" id="NF040713">
    <property type="entry name" value="ZapE"/>
    <property type="match status" value="1"/>
</dbReference>
<keyword evidence="4" id="KW-0132">Cell division</keyword>
<reference evidence="4" key="2">
    <citation type="submission" date="2020-09" db="EMBL/GenBank/DDBJ databases">
        <authorList>
            <person name="Sun Q."/>
            <person name="Sedlacek I."/>
        </authorList>
    </citation>
    <scope>NUCLEOTIDE SEQUENCE</scope>
    <source>
        <strain evidence="4">CCM 7897</strain>
    </source>
</reference>
<accession>A0A917C9L5</accession>
<evidence type="ECO:0000256" key="1">
    <source>
        <dbReference type="ARBA" id="ARBA00022741"/>
    </source>
</evidence>